<accession>A0A914BI22</accession>
<reference evidence="2" key="1">
    <citation type="submission" date="2022-11" db="UniProtKB">
        <authorList>
            <consortium name="EnsemblMetazoa"/>
        </authorList>
    </citation>
    <scope>IDENTIFICATION</scope>
</reference>
<dbReference type="OrthoDB" id="6365775at2759"/>
<evidence type="ECO:0000313" key="2">
    <source>
        <dbReference type="EnsemblMetazoa" id="XP_038075744.1"/>
    </source>
</evidence>
<evidence type="ECO:0000313" key="3">
    <source>
        <dbReference type="Proteomes" id="UP000887568"/>
    </source>
</evidence>
<keyword evidence="1" id="KW-1133">Transmembrane helix</keyword>
<keyword evidence="3" id="KW-1185">Reference proteome</keyword>
<feature type="transmembrane region" description="Helical" evidence="1">
    <location>
        <begin position="12"/>
        <end position="37"/>
    </location>
</feature>
<organism evidence="2 3">
    <name type="scientific">Patiria miniata</name>
    <name type="common">Bat star</name>
    <name type="synonym">Asterina miniata</name>
    <dbReference type="NCBI Taxonomy" id="46514"/>
    <lineage>
        <taxon>Eukaryota</taxon>
        <taxon>Metazoa</taxon>
        <taxon>Echinodermata</taxon>
        <taxon>Eleutherozoa</taxon>
        <taxon>Asterozoa</taxon>
        <taxon>Asteroidea</taxon>
        <taxon>Valvatacea</taxon>
        <taxon>Valvatida</taxon>
        <taxon>Asterinidae</taxon>
        <taxon>Patiria</taxon>
    </lineage>
</organism>
<dbReference type="EnsemblMetazoa" id="XM_038219816.1">
    <property type="protein sequence ID" value="XP_038075744.1"/>
    <property type="gene ID" value="LOC119743421"/>
</dbReference>
<keyword evidence="1" id="KW-0472">Membrane</keyword>
<dbReference type="GeneID" id="119743421"/>
<dbReference type="AlphaFoldDB" id="A0A914BI22"/>
<dbReference type="RefSeq" id="XP_038075744.1">
    <property type="nucleotide sequence ID" value="XM_038219816.1"/>
</dbReference>
<keyword evidence="1" id="KW-0812">Transmembrane</keyword>
<name>A0A914BI22_PATMI</name>
<sequence length="175" mass="18368">MESATTAAPSELPLPVPVIVVIAIGGYLLLIVALVVVRQFLVARGVCMACAPCGKEDGSLQCCDCWISCAEGCNCCAYPNVKSCLDSVCGPPDNRCSMNKCLSCQACQNEMCCGDEASGFESCCGTGDNCGKGCEVSTSQPVSVLMMMNAWPAACLELPKYYPIALHCIVPCLKI</sequence>
<dbReference type="Proteomes" id="UP000887568">
    <property type="component" value="Unplaced"/>
</dbReference>
<evidence type="ECO:0000256" key="1">
    <source>
        <dbReference type="SAM" id="Phobius"/>
    </source>
</evidence>
<protein>
    <submittedName>
        <fullName evidence="2">Uncharacterized protein</fullName>
    </submittedName>
</protein>
<proteinExistence type="predicted"/>
<dbReference type="OMA" id="FESCCGT"/>